<name>A0ACC3MGF7_9PEZI</name>
<sequence length="67" mass="7146">MTKENKNSAPKETRRPATTSTANAYANATSDPSVSNTSGVKSTGKSNGIGSPNMVRWLKEKPCRYGL</sequence>
<evidence type="ECO:0000313" key="2">
    <source>
        <dbReference type="Proteomes" id="UP001281147"/>
    </source>
</evidence>
<gene>
    <name evidence="1" type="ORF">LTR37_018724</name>
</gene>
<reference evidence="1" key="1">
    <citation type="submission" date="2023-07" db="EMBL/GenBank/DDBJ databases">
        <title>Black Yeasts Isolated from many extreme environments.</title>
        <authorList>
            <person name="Coleine C."/>
            <person name="Stajich J.E."/>
            <person name="Selbmann L."/>
        </authorList>
    </citation>
    <scope>NUCLEOTIDE SEQUENCE</scope>
    <source>
        <strain evidence="1">CCFEE 5714</strain>
    </source>
</reference>
<evidence type="ECO:0000313" key="1">
    <source>
        <dbReference type="EMBL" id="KAK3691279.1"/>
    </source>
</evidence>
<keyword evidence="2" id="KW-1185">Reference proteome</keyword>
<organism evidence="1 2">
    <name type="scientific">Vermiconidia calcicola</name>
    <dbReference type="NCBI Taxonomy" id="1690605"/>
    <lineage>
        <taxon>Eukaryota</taxon>
        <taxon>Fungi</taxon>
        <taxon>Dikarya</taxon>
        <taxon>Ascomycota</taxon>
        <taxon>Pezizomycotina</taxon>
        <taxon>Dothideomycetes</taxon>
        <taxon>Dothideomycetidae</taxon>
        <taxon>Mycosphaerellales</taxon>
        <taxon>Extremaceae</taxon>
        <taxon>Vermiconidia</taxon>
    </lineage>
</organism>
<dbReference type="Proteomes" id="UP001281147">
    <property type="component" value="Unassembled WGS sequence"/>
</dbReference>
<proteinExistence type="predicted"/>
<dbReference type="EMBL" id="JAUTXU010000269">
    <property type="protein sequence ID" value="KAK3691279.1"/>
    <property type="molecule type" value="Genomic_DNA"/>
</dbReference>
<protein>
    <submittedName>
        <fullName evidence="1">Uncharacterized protein</fullName>
    </submittedName>
</protein>
<comment type="caution">
    <text evidence="1">The sequence shown here is derived from an EMBL/GenBank/DDBJ whole genome shotgun (WGS) entry which is preliminary data.</text>
</comment>
<accession>A0ACC3MGF7</accession>